<name>A0A4Q7AN42_9GAMM</name>
<comment type="caution">
    <text evidence="1">The sequence shown here is derived from an EMBL/GenBank/DDBJ whole genome shotgun (WGS) entry which is preliminary data.</text>
</comment>
<evidence type="ECO:0000313" key="1">
    <source>
        <dbReference type="EMBL" id="RZG64471.1"/>
    </source>
</evidence>
<dbReference type="Proteomes" id="UP000293483">
    <property type="component" value="Unassembled WGS sequence"/>
</dbReference>
<sequence>MTTYLISLEQRTKRELSSLEKKIIQLSSHSPLIPLKGIWMIQTDLTAEQVRDELLIHIHAKDALLVIRIDADNWASWNVHKNTEVWLNQEAV</sequence>
<gene>
    <name evidence="1" type="ORF">EXE25_16770</name>
</gene>
<protein>
    <submittedName>
        <fullName evidence="1">Uncharacterized protein</fullName>
    </submittedName>
</protein>
<accession>A0A4Q7AN42</accession>
<dbReference type="RefSeq" id="WP_130148250.1">
    <property type="nucleotide sequence ID" value="NZ_SGSU01000023.1"/>
</dbReference>
<reference evidence="1 2" key="1">
    <citation type="submission" date="2019-02" db="EMBL/GenBank/DDBJ databases">
        <title>The Batch Genome Submission of Acinetobacter spp. strains.</title>
        <authorList>
            <person name="Qin J."/>
            <person name="Hu Y."/>
            <person name="Ye H."/>
            <person name="Wei L."/>
            <person name="Feng Y."/>
            <person name="Zong Z."/>
        </authorList>
    </citation>
    <scope>NUCLEOTIDE SEQUENCE [LARGE SCALE GENOMIC DNA]</scope>
    <source>
        <strain evidence="1 2">WCHABo060081</strain>
    </source>
</reference>
<evidence type="ECO:0000313" key="2">
    <source>
        <dbReference type="Proteomes" id="UP000293483"/>
    </source>
</evidence>
<dbReference type="AlphaFoldDB" id="A0A4Q7AN42"/>
<dbReference type="EMBL" id="SGSU01000023">
    <property type="protein sequence ID" value="RZG64471.1"/>
    <property type="molecule type" value="Genomic_DNA"/>
</dbReference>
<organism evidence="1 2">
    <name type="scientific">Acinetobacter bouvetii</name>
    <dbReference type="NCBI Taxonomy" id="202951"/>
    <lineage>
        <taxon>Bacteria</taxon>
        <taxon>Pseudomonadati</taxon>
        <taxon>Pseudomonadota</taxon>
        <taxon>Gammaproteobacteria</taxon>
        <taxon>Moraxellales</taxon>
        <taxon>Moraxellaceae</taxon>
        <taxon>Acinetobacter</taxon>
    </lineage>
</organism>
<proteinExistence type="predicted"/>